<dbReference type="SUPFAM" id="SSF52833">
    <property type="entry name" value="Thioredoxin-like"/>
    <property type="match status" value="1"/>
</dbReference>
<dbReference type="GO" id="GO:0016853">
    <property type="term" value="F:isomerase activity"/>
    <property type="evidence" value="ECO:0007669"/>
    <property type="project" value="UniProtKB-KW"/>
</dbReference>
<dbReference type="Pfam" id="PF01323">
    <property type="entry name" value="DSBA"/>
    <property type="match status" value="1"/>
</dbReference>
<dbReference type="PANTHER" id="PTHR13887">
    <property type="entry name" value="GLUTATHIONE S-TRANSFERASE KAPPA"/>
    <property type="match status" value="1"/>
</dbReference>
<dbReference type="PANTHER" id="PTHR13887:SF41">
    <property type="entry name" value="THIOREDOXIN SUPERFAMILY PROTEIN"/>
    <property type="match status" value="1"/>
</dbReference>
<dbReference type="OrthoDB" id="9799122at2"/>
<dbReference type="InterPro" id="IPR001853">
    <property type="entry name" value="DSBA-like_thioredoxin_dom"/>
</dbReference>
<protein>
    <submittedName>
        <fullName evidence="2">Predicted dithiol-disulfide isomerase, DsbA family</fullName>
    </submittedName>
</protein>
<dbReference type="Gene3D" id="3.40.30.10">
    <property type="entry name" value="Glutaredoxin"/>
    <property type="match status" value="1"/>
</dbReference>
<dbReference type="EMBL" id="FNIJ01000014">
    <property type="protein sequence ID" value="SDO69333.1"/>
    <property type="molecule type" value="Genomic_DNA"/>
</dbReference>
<keyword evidence="2" id="KW-0413">Isomerase</keyword>
<dbReference type="RefSeq" id="WP_084312328.1">
    <property type="nucleotide sequence ID" value="NZ_FNIJ01000014.1"/>
</dbReference>
<dbReference type="STRING" id="198616.SAMN05216193_114120"/>
<dbReference type="InterPro" id="IPR036249">
    <property type="entry name" value="Thioredoxin-like_sf"/>
</dbReference>
<feature type="domain" description="DSBA-like thioredoxin" evidence="1">
    <location>
        <begin position="6"/>
        <end position="207"/>
    </location>
</feature>
<dbReference type="GO" id="GO:0016491">
    <property type="term" value="F:oxidoreductase activity"/>
    <property type="evidence" value="ECO:0007669"/>
    <property type="project" value="InterPro"/>
</dbReference>
<proteinExistence type="predicted"/>
<evidence type="ECO:0000259" key="1">
    <source>
        <dbReference type="Pfam" id="PF01323"/>
    </source>
</evidence>
<evidence type="ECO:0000313" key="2">
    <source>
        <dbReference type="EMBL" id="SDO69333.1"/>
    </source>
</evidence>
<organism evidence="2 3">
    <name type="scientific">Pseudomonas jinjuensis</name>
    <dbReference type="NCBI Taxonomy" id="198616"/>
    <lineage>
        <taxon>Bacteria</taxon>
        <taxon>Pseudomonadati</taxon>
        <taxon>Pseudomonadota</taxon>
        <taxon>Gammaproteobacteria</taxon>
        <taxon>Pseudomonadales</taxon>
        <taxon>Pseudomonadaceae</taxon>
        <taxon>Pseudomonas</taxon>
    </lineage>
</organism>
<reference evidence="3" key="1">
    <citation type="submission" date="2016-10" db="EMBL/GenBank/DDBJ databases">
        <authorList>
            <person name="Varghese N."/>
            <person name="Submissions S."/>
        </authorList>
    </citation>
    <scope>NUCLEOTIDE SEQUENCE [LARGE SCALE GENOMIC DNA]</scope>
    <source>
        <strain evidence="3">JCM 21621</strain>
    </source>
</reference>
<name>A0A1H0LMP8_9PSED</name>
<evidence type="ECO:0000313" key="3">
    <source>
        <dbReference type="Proteomes" id="UP000242957"/>
    </source>
</evidence>
<dbReference type="Proteomes" id="UP000242957">
    <property type="component" value="Unassembled WGS sequence"/>
</dbReference>
<dbReference type="AlphaFoldDB" id="A0A1H0LMP8"/>
<keyword evidence="3" id="KW-1185">Reference proteome</keyword>
<gene>
    <name evidence="2" type="ORF">SAMN05216193_114120</name>
</gene>
<accession>A0A1H0LMP8</accession>
<dbReference type="CDD" id="cd03024">
    <property type="entry name" value="DsbA_FrnE"/>
    <property type="match status" value="1"/>
</dbReference>
<sequence length="222" mass="24252">MTLLNIQMTFDVICPWCLIGKRNLETALRWLKPSHPEVDARVAWKGLQLLPDLPAQGMPFDEFYGRRLGSKEAIRARQARVQAAAEQAGVEIDYPRIRTMPNTGDAHRLLARAAGLGSAEQADALLERLFAGYFQQGEDIGQVPVLLRLAESCGYDPMDFADDLHGDGRPYAGTDLTLASVGVPAIVIEGELSTVGAQPPELILAALYRAVRQRTAPMELSA</sequence>